<accession>A0A9P7SGS1</accession>
<proteinExistence type="predicted"/>
<dbReference type="InterPro" id="IPR006157">
    <property type="entry name" value="FolB_dom"/>
</dbReference>
<gene>
    <name evidence="4" type="ORF">E4U60_002962</name>
</gene>
<keyword evidence="5" id="KW-1185">Reference proteome</keyword>
<dbReference type="Proteomes" id="UP000706124">
    <property type="component" value="Unassembled WGS sequence"/>
</dbReference>
<evidence type="ECO:0000313" key="5">
    <source>
        <dbReference type="Proteomes" id="UP000706124"/>
    </source>
</evidence>
<feature type="region of interest" description="Disordered" evidence="2">
    <location>
        <begin position="25"/>
        <end position="58"/>
    </location>
</feature>
<comment type="caution">
    <text evidence="4">The sequence shown here is derived from an EMBL/GenBank/DDBJ whole genome shotgun (WGS) entry which is preliminary data.</text>
</comment>
<dbReference type="GO" id="GO:0046656">
    <property type="term" value="P:folic acid biosynthetic process"/>
    <property type="evidence" value="ECO:0007669"/>
    <property type="project" value="UniProtKB-KW"/>
</dbReference>
<protein>
    <recommendedName>
        <fullName evidence="3">Dihydroneopterin aldolase/epimerase domain-containing protein</fullName>
    </recommendedName>
</protein>
<organism evidence="4 5">
    <name type="scientific">Claviceps pazoutovae</name>
    <dbReference type="NCBI Taxonomy" id="1649127"/>
    <lineage>
        <taxon>Eukaryota</taxon>
        <taxon>Fungi</taxon>
        <taxon>Dikarya</taxon>
        <taxon>Ascomycota</taxon>
        <taxon>Pezizomycotina</taxon>
        <taxon>Sordariomycetes</taxon>
        <taxon>Hypocreomycetidae</taxon>
        <taxon>Hypocreales</taxon>
        <taxon>Clavicipitaceae</taxon>
        <taxon>Claviceps</taxon>
    </lineage>
</organism>
<sequence>MSNEDTHPFHNNSNGIIILTNKLLQQASPSSSSAEQKPNPKMPPSTPPPPPPLETSHNVLLAAGPAPSVVRVQNIQSTIQGPHDAWGRPYFAQPISVSVAVHLHNSFGSASTSDKLTPDTIHYGLLSKAILATLDDATQEDDEFSSCVCEALCLPEVLGRIWTDLTGLELFSSRIIRSTTRRSGSSSGDPFLQVASLKRLEVKVCLPKASRLGGGVSLTGEGAFENGVLKMRGVRLGLHDIRVPVLIGVNNNERQAKQSVVANVEVERLDVKGDHYCGLEDVIVQAMTSSSFETIEALLGDLAVGLKGYLTEKLKAPKDGKGWHLRIAVEKPIAVVFADAPCVELSIGTNDVSR</sequence>
<dbReference type="SUPFAM" id="SSF55620">
    <property type="entry name" value="Tetrahydrobiopterin biosynthesis enzymes-like"/>
    <property type="match status" value="1"/>
</dbReference>
<feature type="compositionally biased region" description="Pro residues" evidence="2">
    <location>
        <begin position="40"/>
        <end position="53"/>
    </location>
</feature>
<dbReference type="OrthoDB" id="5425486at2759"/>
<name>A0A9P7SGS1_9HYPO</name>
<keyword evidence="1" id="KW-0289">Folate biosynthesis</keyword>
<evidence type="ECO:0000313" key="4">
    <source>
        <dbReference type="EMBL" id="KAG5935799.1"/>
    </source>
</evidence>
<evidence type="ECO:0000256" key="2">
    <source>
        <dbReference type="SAM" id="MobiDB-lite"/>
    </source>
</evidence>
<dbReference type="SMART" id="SM00905">
    <property type="entry name" value="FolB"/>
    <property type="match status" value="1"/>
</dbReference>
<dbReference type="InterPro" id="IPR043133">
    <property type="entry name" value="GTP-CH-I_C/QueF"/>
</dbReference>
<dbReference type="Gene3D" id="3.30.1130.10">
    <property type="match status" value="2"/>
</dbReference>
<dbReference type="Pfam" id="PF02152">
    <property type="entry name" value="FolB"/>
    <property type="match status" value="1"/>
</dbReference>
<evidence type="ECO:0000256" key="1">
    <source>
        <dbReference type="ARBA" id="ARBA00022909"/>
    </source>
</evidence>
<dbReference type="AlphaFoldDB" id="A0A9P7SGS1"/>
<evidence type="ECO:0000259" key="3">
    <source>
        <dbReference type="SMART" id="SM00905"/>
    </source>
</evidence>
<dbReference type="EMBL" id="SRPO01000241">
    <property type="protein sequence ID" value="KAG5935799.1"/>
    <property type="molecule type" value="Genomic_DNA"/>
</dbReference>
<feature type="domain" description="Dihydroneopterin aldolase/epimerase" evidence="3">
    <location>
        <begin position="236"/>
        <end position="347"/>
    </location>
</feature>
<dbReference type="GO" id="GO:0004150">
    <property type="term" value="F:dihydroneopterin aldolase activity"/>
    <property type="evidence" value="ECO:0007669"/>
    <property type="project" value="InterPro"/>
</dbReference>
<reference evidence="4 5" key="1">
    <citation type="journal article" date="2020" name="bioRxiv">
        <title>Whole genome comparisons of ergot fungi reveals the divergence and evolution of species within the genus Claviceps are the result of varying mechanisms driving genome evolution and host range expansion.</title>
        <authorList>
            <person name="Wyka S.A."/>
            <person name="Mondo S.J."/>
            <person name="Liu M."/>
            <person name="Dettman J."/>
            <person name="Nalam V."/>
            <person name="Broders K.D."/>
        </authorList>
    </citation>
    <scope>NUCLEOTIDE SEQUENCE [LARGE SCALE GENOMIC DNA]</scope>
    <source>
        <strain evidence="4 5">CCC 1485</strain>
    </source>
</reference>